<dbReference type="InterPro" id="IPR001310">
    <property type="entry name" value="Histidine_triad_HIT"/>
</dbReference>
<dbReference type="PRINTS" id="PR00332">
    <property type="entry name" value="HISTRIAD"/>
</dbReference>
<reference evidence="5" key="1">
    <citation type="submission" date="2022-07" db="EMBL/GenBank/DDBJ databases">
        <title>The genome of Lyophyllum shimeji provides insight into the initial evolution of ectomycorrhizal fungal genome.</title>
        <authorList>
            <person name="Kobayashi Y."/>
            <person name="Shibata T."/>
            <person name="Hirakawa H."/>
            <person name="Shigenobu S."/>
            <person name="Nishiyama T."/>
            <person name="Yamada A."/>
            <person name="Hasebe M."/>
            <person name="Kawaguchi M."/>
        </authorList>
    </citation>
    <scope>NUCLEOTIDE SEQUENCE</scope>
    <source>
        <strain evidence="5">AT787</strain>
    </source>
</reference>
<evidence type="ECO:0000259" key="4">
    <source>
        <dbReference type="PROSITE" id="PS51084"/>
    </source>
</evidence>
<feature type="short sequence motif" description="Histidine triad motif" evidence="2 3">
    <location>
        <begin position="98"/>
        <end position="102"/>
    </location>
</feature>
<dbReference type="CDD" id="cd01277">
    <property type="entry name" value="HINT_subgroup"/>
    <property type="match status" value="1"/>
</dbReference>
<evidence type="ECO:0000313" key="6">
    <source>
        <dbReference type="Proteomes" id="UP001063166"/>
    </source>
</evidence>
<comment type="caution">
    <text evidence="5">The sequence shown here is derived from an EMBL/GenBank/DDBJ whole genome shotgun (WGS) entry which is preliminary data.</text>
</comment>
<dbReference type="InterPro" id="IPR036265">
    <property type="entry name" value="HIT-like_sf"/>
</dbReference>
<dbReference type="Proteomes" id="UP001063166">
    <property type="component" value="Unassembled WGS sequence"/>
</dbReference>
<evidence type="ECO:0000256" key="1">
    <source>
        <dbReference type="PIRSR" id="PIRSR601310-1"/>
    </source>
</evidence>
<feature type="domain" description="HIT" evidence="4">
    <location>
        <begin position="10"/>
        <end position="114"/>
    </location>
</feature>
<dbReference type="OrthoDB" id="672793at2759"/>
<evidence type="ECO:0000256" key="3">
    <source>
        <dbReference type="PROSITE-ProRule" id="PRU00464"/>
    </source>
</evidence>
<protein>
    <submittedName>
        <fullName evidence="5">HIT domain containing protein</fullName>
    </submittedName>
</protein>
<evidence type="ECO:0000313" key="5">
    <source>
        <dbReference type="EMBL" id="GLB38568.1"/>
    </source>
</evidence>
<name>A0A9P3PN97_LYOSH</name>
<organism evidence="5 6">
    <name type="scientific">Lyophyllum shimeji</name>
    <name type="common">Hon-shimeji</name>
    <name type="synonym">Tricholoma shimeji</name>
    <dbReference type="NCBI Taxonomy" id="47721"/>
    <lineage>
        <taxon>Eukaryota</taxon>
        <taxon>Fungi</taxon>
        <taxon>Dikarya</taxon>
        <taxon>Basidiomycota</taxon>
        <taxon>Agaricomycotina</taxon>
        <taxon>Agaricomycetes</taxon>
        <taxon>Agaricomycetidae</taxon>
        <taxon>Agaricales</taxon>
        <taxon>Tricholomatineae</taxon>
        <taxon>Lyophyllaceae</taxon>
        <taxon>Lyophyllum</taxon>
    </lineage>
</organism>
<dbReference type="AlphaFoldDB" id="A0A9P3PN97"/>
<accession>A0A9P3PN97</accession>
<dbReference type="GO" id="GO:0003824">
    <property type="term" value="F:catalytic activity"/>
    <property type="evidence" value="ECO:0007669"/>
    <property type="project" value="InterPro"/>
</dbReference>
<dbReference type="EMBL" id="BRPK01000005">
    <property type="protein sequence ID" value="GLB38568.1"/>
    <property type="molecule type" value="Genomic_DNA"/>
</dbReference>
<dbReference type="PANTHER" id="PTHR46648">
    <property type="entry name" value="HIT FAMILY PROTEIN 1"/>
    <property type="match status" value="1"/>
</dbReference>
<gene>
    <name evidence="5" type="primary">HNT1</name>
    <name evidence="5" type="ORF">LshimejAT787_0504330</name>
</gene>
<dbReference type="PROSITE" id="PS51084">
    <property type="entry name" value="HIT_2"/>
    <property type="match status" value="1"/>
</dbReference>
<dbReference type="PANTHER" id="PTHR46648:SF1">
    <property type="entry name" value="ADENOSINE 5'-MONOPHOSPHORAMIDASE HNT1"/>
    <property type="match status" value="1"/>
</dbReference>
<feature type="active site" description="Tele-AMP-histidine intermediate" evidence="1">
    <location>
        <position position="100"/>
    </location>
</feature>
<sequence>MAAKYITSCIFCRILKGEIPSFKLIETDLSLSFLDVGPLAKGHTLIVPKHHAEKLHDLPDAYLEDVLPIAKKIALAQGFENYNVLQNNGRIAHQVVGHAHFHVIPKPSESDEEGLVIGWPAKPMDTDELKALREEILKKL</sequence>
<dbReference type="Pfam" id="PF01230">
    <property type="entry name" value="HIT"/>
    <property type="match status" value="1"/>
</dbReference>
<evidence type="ECO:0000256" key="2">
    <source>
        <dbReference type="PIRSR" id="PIRSR601310-3"/>
    </source>
</evidence>
<dbReference type="Gene3D" id="3.30.428.10">
    <property type="entry name" value="HIT-like"/>
    <property type="match status" value="1"/>
</dbReference>
<dbReference type="SUPFAM" id="SSF54197">
    <property type="entry name" value="HIT-like"/>
    <property type="match status" value="1"/>
</dbReference>
<dbReference type="GO" id="GO:0009117">
    <property type="term" value="P:nucleotide metabolic process"/>
    <property type="evidence" value="ECO:0007669"/>
    <property type="project" value="TreeGrafter"/>
</dbReference>
<dbReference type="InterPro" id="IPR011146">
    <property type="entry name" value="HIT-like"/>
</dbReference>
<keyword evidence="6" id="KW-1185">Reference proteome</keyword>
<dbReference type="InterPro" id="IPR039384">
    <property type="entry name" value="HINT"/>
</dbReference>
<proteinExistence type="predicted"/>